<feature type="compositionally biased region" description="Basic and acidic residues" evidence="5">
    <location>
        <begin position="430"/>
        <end position="443"/>
    </location>
</feature>
<reference evidence="8" key="1">
    <citation type="journal article" date="2015" name="Genome Announc.">
        <title>Draft genome sequence of Talaromyces cellulolyticus strain Y-94, a source of lignocellulosic biomass-degrading enzymes.</title>
        <authorList>
            <person name="Fujii T."/>
            <person name="Koike H."/>
            <person name="Sawayama S."/>
            <person name="Yano S."/>
            <person name="Inoue H."/>
        </authorList>
    </citation>
    <scope>NUCLEOTIDE SEQUENCE [LARGE SCALE GENOMIC DNA]</scope>
    <source>
        <strain evidence="8">Y-94</strain>
    </source>
</reference>
<feature type="transmembrane region" description="Helical" evidence="6">
    <location>
        <begin position="297"/>
        <end position="320"/>
    </location>
</feature>
<dbReference type="PANTHER" id="PTHR15549:SF33">
    <property type="entry name" value="MEMBRANE PROTEIN WSC4, PUTATIVE (AFU_ORTHOLOGUE AFUA_5G09020)-RELATED"/>
    <property type="match status" value="1"/>
</dbReference>
<dbReference type="GO" id="GO:0071944">
    <property type="term" value="C:cell periphery"/>
    <property type="evidence" value="ECO:0007669"/>
    <property type="project" value="UniProtKB-ARBA"/>
</dbReference>
<comment type="caution">
    <text evidence="7">The sequence shown here is derived from an EMBL/GenBank/DDBJ whole genome shotgun (WGS) entry which is preliminary data.</text>
</comment>
<evidence type="ECO:0000256" key="1">
    <source>
        <dbReference type="ARBA" id="ARBA00004167"/>
    </source>
</evidence>
<dbReference type="EMBL" id="DF933838">
    <property type="protein sequence ID" value="GAM41402.1"/>
    <property type="molecule type" value="Genomic_DNA"/>
</dbReference>
<feature type="region of interest" description="Disordered" evidence="5">
    <location>
        <begin position="448"/>
        <end position="467"/>
    </location>
</feature>
<evidence type="ECO:0000256" key="5">
    <source>
        <dbReference type="SAM" id="MobiDB-lite"/>
    </source>
</evidence>
<feature type="compositionally biased region" description="Polar residues" evidence="5">
    <location>
        <begin position="613"/>
        <end position="625"/>
    </location>
</feature>
<dbReference type="InterPro" id="IPR051694">
    <property type="entry name" value="Immunoregulatory_rcpt-like"/>
</dbReference>
<organism evidence="7 8">
    <name type="scientific">Talaromyces pinophilus</name>
    <name type="common">Penicillium pinophilum</name>
    <dbReference type="NCBI Taxonomy" id="128442"/>
    <lineage>
        <taxon>Eukaryota</taxon>
        <taxon>Fungi</taxon>
        <taxon>Dikarya</taxon>
        <taxon>Ascomycota</taxon>
        <taxon>Pezizomycotina</taxon>
        <taxon>Eurotiomycetes</taxon>
        <taxon>Eurotiomycetidae</taxon>
        <taxon>Eurotiales</taxon>
        <taxon>Trichocomaceae</taxon>
        <taxon>Talaromyces</taxon>
        <taxon>Talaromyces sect. Talaromyces</taxon>
    </lineage>
</organism>
<keyword evidence="2 6" id="KW-0812">Transmembrane</keyword>
<sequence>MGLQRYSFADKKWESLNLGGGLQNRVNHSAIYLPGTTSILVYAGSNDGNQDASTTTFEIPLTNGGTIQNRGGSGIAAGIKPTLLPWDDSTAVYVGGTPTNTEVFLYHGESGWGTSQIALASGIPSTSGVAIQSNSDGSKFLEIFDMTVSPNNVTYVALLQSGGSAAYPGEPVTFTTSSGKRKRDWGNIPSYNSTLAPSTTRSSFSLAQSDNGLVVISGGSGTDAVTVFNQTQNSWVNTTKLFYNDDVSAGLQHPIGPSSTTTAPTTSATVATTTSASASASTTAVAGSGTGKISTGVIIGATLGCLLGVAVILIVLLIILRRLHRKNGGSAGAGSRRYGQDKDRLSFQDQGIEPLAMAAVPMGRTHVPSAVDSLNMISGKFANEYPGTFMADKTPVTTRSLVPPAKPPLTLVTSNEADRYRNNTLTPIDESSHPRGDRTTDEGWSKYFQDGGADGLTTDSPRTTMNSDISQITKSDYRGSMWPHEVPERTTIALSALDGPRPLGQVPSGSPSTEYLPSFESRHIPQAQAAHISSAESVSFVSEEEDDHDRHDAFSSGVPQSVHDGTQWTHQPWNLRPPSSNYTDSFYQSSAHEPVDARSHGRRSSGILHSDTDGYSRNNVNSDMSWLNLHGDK</sequence>
<feature type="region of interest" description="Disordered" evidence="5">
    <location>
        <begin position="557"/>
        <end position="633"/>
    </location>
</feature>
<proteinExistence type="predicted"/>
<feature type="region of interest" description="Disordered" evidence="5">
    <location>
        <begin position="399"/>
        <end position="443"/>
    </location>
</feature>
<keyword evidence="3 6" id="KW-1133">Transmembrane helix</keyword>
<evidence type="ECO:0000256" key="2">
    <source>
        <dbReference type="ARBA" id="ARBA00022692"/>
    </source>
</evidence>
<name>A0A6V8HI73_TALPI</name>
<dbReference type="Proteomes" id="UP000053095">
    <property type="component" value="Unassembled WGS sequence"/>
</dbReference>
<evidence type="ECO:0000256" key="4">
    <source>
        <dbReference type="ARBA" id="ARBA00023136"/>
    </source>
</evidence>
<dbReference type="PANTHER" id="PTHR15549">
    <property type="entry name" value="PAIRED IMMUNOGLOBULIN-LIKE TYPE 2 RECEPTOR"/>
    <property type="match status" value="1"/>
</dbReference>
<keyword evidence="8" id="KW-1185">Reference proteome</keyword>
<dbReference type="GO" id="GO:0016020">
    <property type="term" value="C:membrane"/>
    <property type="evidence" value="ECO:0007669"/>
    <property type="project" value="UniProtKB-SubCell"/>
</dbReference>
<evidence type="ECO:0000256" key="3">
    <source>
        <dbReference type="ARBA" id="ARBA00022989"/>
    </source>
</evidence>
<feature type="compositionally biased region" description="Polar residues" evidence="5">
    <location>
        <begin position="457"/>
        <end position="467"/>
    </location>
</feature>
<dbReference type="AlphaFoldDB" id="A0A6V8HI73"/>
<dbReference type="SUPFAM" id="SSF50965">
    <property type="entry name" value="Galactose oxidase, central domain"/>
    <property type="match status" value="1"/>
</dbReference>
<feature type="compositionally biased region" description="Polar residues" evidence="5">
    <location>
        <begin position="557"/>
        <end position="591"/>
    </location>
</feature>
<dbReference type="InterPro" id="IPR011043">
    <property type="entry name" value="Gal_Oxase/kelch_b-propeller"/>
</dbReference>
<evidence type="ECO:0000313" key="7">
    <source>
        <dbReference type="EMBL" id="GAM41402.1"/>
    </source>
</evidence>
<evidence type="ECO:0000256" key="6">
    <source>
        <dbReference type="SAM" id="Phobius"/>
    </source>
</evidence>
<accession>A0A6V8HI73</accession>
<gene>
    <name evidence="7" type="ORF">TCE0_042r14497</name>
</gene>
<protein>
    <submittedName>
        <fullName evidence="7">Uncharacterized protein</fullName>
    </submittedName>
</protein>
<comment type="subcellular location">
    <subcellularLocation>
        <location evidence="1">Membrane</location>
        <topology evidence="1">Single-pass membrane protein</topology>
    </subcellularLocation>
</comment>
<keyword evidence="4 6" id="KW-0472">Membrane</keyword>
<evidence type="ECO:0000313" key="8">
    <source>
        <dbReference type="Proteomes" id="UP000053095"/>
    </source>
</evidence>